<dbReference type="PRINTS" id="PR01438">
    <property type="entry name" value="UNVRSLSTRESS"/>
</dbReference>
<dbReference type="PANTHER" id="PTHR31964:SF113">
    <property type="entry name" value="USPA DOMAIN-CONTAINING PROTEIN"/>
    <property type="match status" value="1"/>
</dbReference>
<dbReference type="InterPro" id="IPR006015">
    <property type="entry name" value="Universal_stress_UspA"/>
</dbReference>
<dbReference type="InterPro" id="IPR014729">
    <property type="entry name" value="Rossmann-like_a/b/a_fold"/>
</dbReference>
<reference evidence="4" key="1">
    <citation type="submission" date="2023-07" db="EMBL/GenBank/DDBJ databases">
        <title>30 novel species of actinomycetes from the DSMZ collection.</title>
        <authorList>
            <person name="Nouioui I."/>
        </authorList>
    </citation>
    <scope>NUCLEOTIDE SEQUENCE [LARGE SCALE GENOMIC DNA]</scope>
    <source>
        <strain evidence="4">DSM 41699</strain>
    </source>
</reference>
<proteinExistence type="inferred from homology"/>
<keyword evidence="4" id="KW-1185">Reference proteome</keyword>
<dbReference type="Gene3D" id="3.40.50.620">
    <property type="entry name" value="HUPs"/>
    <property type="match status" value="1"/>
</dbReference>
<gene>
    <name evidence="3" type="ORF">RM764_38415</name>
</gene>
<dbReference type="Proteomes" id="UP001183809">
    <property type="component" value="Unassembled WGS sequence"/>
</dbReference>
<sequence length="154" mass="16213">MNNEATSPPRIVVGVDGSEPSKAALRWAVDQAKLIGGAVDVVFAWDYPTSWRGLVPPTEKEPGDYEEHMRKVLDHAIDEALGPGPGRPVALRPISAYGHPAAVLLDAAAGAQLLVVGNRGRGEFREALLGSVSMHCVQHAPCPVVVIRGSGHGT</sequence>
<dbReference type="CDD" id="cd00293">
    <property type="entry name" value="USP-like"/>
    <property type="match status" value="1"/>
</dbReference>
<comment type="similarity">
    <text evidence="1">Belongs to the universal stress protein A family.</text>
</comment>
<name>A0ABU2U6C6_9ACTN</name>
<feature type="domain" description="UspA" evidence="2">
    <location>
        <begin position="10"/>
        <end position="148"/>
    </location>
</feature>
<evidence type="ECO:0000313" key="4">
    <source>
        <dbReference type="Proteomes" id="UP001183809"/>
    </source>
</evidence>
<dbReference type="Pfam" id="PF00582">
    <property type="entry name" value="Usp"/>
    <property type="match status" value="1"/>
</dbReference>
<dbReference type="InterPro" id="IPR006016">
    <property type="entry name" value="UspA"/>
</dbReference>
<comment type="caution">
    <text evidence="3">The sequence shown here is derived from an EMBL/GenBank/DDBJ whole genome shotgun (WGS) entry which is preliminary data.</text>
</comment>
<dbReference type="SUPFAM" id="SSF52402">
    <property type="entry name" value="Adenine nucleotide alpha hydrolases-like"/>
    <property type="match status" value="1"/>
</dbReference>
<dbReference type="RefSeq" id="WP_311700232.1">
    <property type="nucleotide sequence ID" value="NZ_JAVREY010000084.1"/>
</dbReference>
<protein>
    <submittedName>
        <fullName evidence="3">Universal stress protein</fullName>
    </submittedName>
</protein>
<evidence type="ECO:0000313" key="3">
    <source>
        <dbReference type="EMBL" id="MDT0468788.1"/>
    </source>
</evidence>
<organism evidence="3 4">
    <name type="scientific">Streptomyces gibsoniae</name>
    <dbReference type="NCBI Taxonomy" id="3075529"/>
    <lineage>
        <taxon>Bacteria</taxon>
        <taxon>Bacillati</taxon>
        <taxon>Actinomycetota</taxon>
        <taxon>Actinomycetes</taxon>
        <taxon>Kitasatosporales</taxon>
        <taxon>Streptomycetaceae</taxon>
        <taxon>Streptomyces</taxon>
    </lineage>
</organism>
<accession>A0ABU2U6C6</accession>
<evidence type="ECO:0000256" key="1">
    <source>
        <dbReference type="ARBA" id="ARBA00008791"/>
    </source>
</evidence>
<dbReference type="PANTHER" id="PTHR31964">
    <property type="entry name" value="ADENINE NUCLEOTIDE ALPHA HYDROLASES-LIKE SUPERFAMILY PROTEIN"/>
    <property type="match status" value="1"/>
</dbReference>
<dbReference type="EMBL" id="JAVREY010000084">
    <property type="protein sequence ID" value="MDT0468788.1"/>
    <property type="molecule type" value="Genomic_DNA"/>
</dbReference>
<evidence type="ECO:0000259" key="2">
    <source>
        <dbReference type="Pfam" id="PF00582"/>
    </source>
</evidence>